<feature type="domain" description="Trans-sialidase C-terminal" evidence="1">
    <location>
        <begin position="120"/>
        <end position="273"/>
    </location>
</feature>
<dbReference type="OrthoDB" id="254662at2759"/>
<dbReference type="AlphaFoldDB" id="A0A422MSF0"/>
<dbReference type="RefSeq" id="XP_029233550.1">
    <property type="nucleotide sequence ID" value="XM_029386599.1"/>
</dbReference>
<organism evidence="2 3">
    <name type="scientific">Trypanosoma rangeli</name>
    <dbReference type="NCBI Taxonomy" id="5698"/>
    <lineage>
        <taxon>Eukaryota</taxon>
        <taxon>Discoba</taxon>
        <taxon>Euglenozoa</taxon>
        <taxon>Kinetoplastea</taxon>
        <taxon>Metakinetoplastina</taxon>
        <taxon>Trypanosomatida</taxon>
        <taxon>Trypanosomatidae</taxon>
        <taxon>Trypanosoma</taxon>
        <taxon>Herpetosoma</taxon>
    </lineage>
</organism>
<dbReference type="SUPFAM" id="SSF49899">
    <property type="entry name" value="Concanavalin A-like lectins/glucanases"/>
    <property type="match status" value="1"/>
</dbReference>
<dbReference type="Gene3D" id="2.120.10.10">
    <property type="match status" value="1"/>
</dbReference>
<evidence type="ECO:0000313" key="3">
    <source>
        <dbReference type="Proteomes" id="UP000283634"/>
    </source>
</evidence>
<protein>
    <submittedName>
        <fullName evidence="2">Trans-sialidase</fullName>
    </submittedName>
</protein>
<accession>A0A422MSF0</accession>
<proteinExistence type="predicted"/>
<name>A0A422MSF0_TRYRA</name>
<comment type="caution">
    <text evidence="2">The sequence shown here is derived from an EMBL/GenBank/DDBJ whole genome shotgun (WGS) entry which is preliminary data.</text>
</comment>
<evidence type="ECO:0000259" key="1">
    <source>
        <dbReference type="Pfam" id="PF22925"/>
    </source>
</evidence>
<dbReference type="SUPFAM" id="SSF50939">
    <property type="entry name" value="Sialidases"/>
    <property type="match status" value="1"/>
</dbReference>
<dbReference type="InterPro" id="IPR036278">
    <property type="entry name" value="Sialidase_sf"/>
</dbReference>
<evidence type="ECO:0000313" key="2">
    <source>
        <dbReference type="EMBL" id="RNE96148.1"/>
    </source>
</evidence>
<gene>
    <name evidence="2" type="ORF">TraAM80_09944</name>
</gene>
<keyword evidence="3" id="KW-1185">Reference proteome</keyword>
<dbReference type="InterPro" id="IPR055239">
    <property type="entry name" value="TS_C"/>
</dbReference>
<dbReference type="InterPro" id="IPR013320">
    <property type="entry name" value="ConA-like_dom_sf"/>
</dbReference>
<dbReference type="GeneID" id="40333877"/>
<sequence>MGEPPIVEGISSSVMDLLVSDGTLTHYVGPISANDAAGYNPFSSLMYTRDGLFALYSKKRERGGLGSLVFKSLTEQLQHIKTMLSKWKEMDDRVSTLCGSTTTTAMTDGTKAAGCVGPLPTAGLIGFLSNNASDTHWNDEYLGVGATVSTGMMTKAENGFRLAGRGARIVWPMGRQEDNPVQSYVGEELALVATVTISKVPTLTTLLLGVSTVGPNGKYVGLWHDEHQHWKTMLREEGNALAVTWGVGTAYQVALTVQNDGCSAYVDGELVGSLGD</sequence>
<reference evidence="2 3" key="1">
    <citation type="journal article" date="2018" name="BMC Genomics">
        <title>Genomic comparison of Trypanosoma conorhini and Trypanosoma rangeli to Trypanosoma cruzi strains of high and low virulence.</title>
        <authorList>
            <person name="Bradwell K.R."/>
            <person name="Koparde V.N."/>
            <person name="Matveyev A.V."/>
            <person name="Serrano M.G."/>
            <person name="Alves J.M."/>
            <person name="Parikh H."/>
            <person name="Huang B."/>
            <person name="Lee V."/>
            <person name="Espinosa-Alvarez O."/>
            <person name="Ortiz P.A."/>
            <person name="Costa-Martins A.G."/>
            <person name="Teixeira M.M."/>
            <person name="Buck G.A."/>
        </authorList>
    </citation>
    <scope>NUCLEOTIDE SEQUENCE [LARGE SCALE GENOMIC DNA]</scope>
    <source>
        <strain evidence="2 3">AM80</strain>
    </source>
</reference>
<dbReference type="Pfam" id="PF22925">
    <property type="entry name" value="TS_C"/>
    <property type="match status" value="1"/>
</dbReference>
<dbReference type="Gene3D" id="2.60.120.200">
    <property type="match status" value="1"/>
</dbReference>
<dbReference type="Proteomes" id="UP000283634">
    <property type="component" value="Unassembled WGS sequence"/>
</dbReference>
<dbReference type="EMBL" id="MKGL01000737">
    <property type="protein sequence ID" value="RNE96148.1"/>
    <property type="molecule type" value="Genomic_DNA"/>
</dbReference>